<keyword evidence="3" id="KW-1185">Reference proteome</keyword>
<reference evidence="2 3" key="1">
    <citation type="submission" date="2019-03" db="EMBL/GenBank/DDBJ databases">
        <title>Genomic Encyclopedia of Type Strains, Phase IV (KMG-IV): sequencing the most valuable type-strain genomes for metagenomic binning, comparative biology and taxonomic classification.</title>
        <authorList>
            <person name="Goeker M."/>
        </authorList>
    </citation>
    <scope>NUCLEOTIDE SEQUENCE [LARGE SCALE GENOMIC DNA]</scope>
    <source>
        <strain evidence="2 3">DSM 45707</strain>
    </source>
</reference>
<dbReference type="AlphaFoldDB" id="A0A4V2UUP8"/>
<feature type="coiled-coil region" evidence="1">
    <location>
        <begin position="4"/>
        <end position="49"/>
    </location>
</feature>
<protein>
    <submittedName>
        <fullName evidence="2">Uncharacterized protein</fullName>
    </submittedName>
</protein>
<gene>
    <name evidence="2" type="ORF">EDD58_1147</name>
</gene>
<dbReference type="Proteomes" id="UP000294937">
    <property type="component" value="Unassembled WGS sequence"/>
</dbReference>
<keyword evidence="1" id="KW-0175">Coiled coil</keyword>
<evidence type="ECO:0000313" key="3">
    <source>
        <dbReference type="Proteomes" id="UP000294937"/>
    </source>
</evidence>
<evidence type="ECO:0000256" key="1">
    <source>
        <dbReference type="SAM" id="Coils"/>
    </source>
</evidence>
<dbReference type="Gene3D" id="3.90.20.10">
    <property type="match status" value="1"/>
</dbReference>
<dbReference type="EMBL" id="SMAG01000014">
    <property type="protein sequence ID" value="TCS92216.1"/>
    <property type="molecule type" value="Genomic_DNA"/>
</dbReference>
<accession>A0A4V2UUP8</accession>
<sequence length="70" mass="8367">MNEMKAILDILLDLKNEIKEVKENMDNRFNQVERRFDEANKRFDRIETSVNGIYDQVAATTERVYNLETK</sequence>
<organism evidence="2 3">
    <name type="scientific">Hazenella coriacea</name>
    <dbReference type="NCBI Taxonomy" id="1179467"/>
    <lineage>
        <taxon>Bacteria</taxon>
        <taxon>Bacillati</taxon>
        <taxon>Bacillota</taxon>
        <taxon>Bacilli</taxon>
        <taxon>Bacillales</taxon>
        <taxon>Thermoactinomycetaceae</taxon>
        <taxon>Hazenella</taxon>
    </lineage>
</organism>
<evidence type="ECO:0000313" key="2">
    <source>
        <dbReference type="EMBL" id="TCS92216.1"/>
    </source>
</evidence>
<name>A0A4V2UUP8_9BACL</name>
<proteinExistence type="predicted"/>
<comment type="caution">
    <text evidence="2">The sequence shown here is derived from an EMBL/GenBank/DDBJ whole genome shotgun (WGS) entry which is preliminary data.</text>
</comment>